<comment type="caution">
    <text evidence="2">The sequence shown here is derived from an EMBL/GenBank/DDBJ whole genome shotgun (WGS) entry which is preliminary data.</text>
</comment>
<protein>
    <submittedName>
        <fullName evidence="2">SET domain-containing protein</fullName>
    </submittedName>
</protein>
<name>A0ABW9ZSV9_9BACT</name>
<dbReference type="EMBL" id="JAACJS010000002">
    <property type="protein sequence ID" value="NCI48293.1"/>
    <property type="molecule type" value="Genomic_DNA"/>
</dbReference>
<evidence type="ECO:0000259" key="1">
    <source>
        <dbReference type="PROSITE" id="PS50280"/>
    </source>
</evidence>
<keyword evidence="3" id="KW-1185">Reference proteome</keyword>
<dbReference type="SUPFAM" id="SSF82199">
    <property type="entry name" value="SET domain"/>
    <property type="match status" value="1"/>
</dbReference>
<sequence>MTRTELLHQLQHETYVALQPSPLHGIGVFAIRDIPKGCRSIFSEDTGNWILLTMEEVEQLPAHSRNFIETYYLYDNDHYFIPSHGCKVMDMASYLNHSNTPNLVSISDGLFFETTCEIKAGEELLIDYGTIVENVGDYK</sequence>
<organism evidence="2 3">
    <name type="scientific">Sediminibacterium roseum</name>
    <dbReference type="NCBI Taxonomy" id="1978412"/>
    <lineage>
        <taxon>Bacteria</taxon>
        <taxon>Pseudomonadati</taxon>
        <taxon>Bacteroidota</taxon>
        <taxon>Chitinophagia</taxon>
        <taxon>Chitinophagales</taxon>
        <taxon>Chitinophagaceae</taxon>
        <taxon>Sediminibacterium</taxon>
    </lineage>
</organism>
<dbReference type="Proteomes" id="UP000753802">
    <property type="component" value="Unassembled WGS sequence"/>
</dbReference>
<reference evidence="2 3" key="1">
    <citation type="submission" date="2020-01" db="EMBL/GenBank/DDBJ databases">
        <title>Genome analysis.</title>
        <authorList>
            <person name="Wu S."/>
            <person name="Wang G."/>
        </authorList>
    </citation>
    <scope>NUCLEOTIDE SEQUENCE [LARGE SCALE GENOMIC DNA]</scope>
    <source>
        <strain evidence="2 3">SYL130</strain>
    </source>
</reference>
<evidence type="ECO:0000313" key="2">
    <source>
        <dbReference type="EMBL" id="NCI48293.1"/>
    </source>
</evidence>
<dbReference type="PROSITE" id="PS50280">
    <property type="entry name" value="SET"/>
    <property type="match status" value="1"/>
</dbReference>
<dbReference type="InterPro" id="IPR046341">
    <property type="entry name" value="SET_dom_sf"/>
</dbReference>
<accession>A0ABW9ZSV9</accession>
<dbReference type="InterPro" id="IPR001214">
    <property type="entry name" value="SET_dom"/>
</dbReference>
<proteinExistence type="predicted"/>
<gene>
    <name evidence="2" type="ORF">GWC95_00065</name>
</gene>
<dbReference type="Gene3D" id="2.170.270.10">
    <property type="entry name" value="SET domain"/>
    <property type="match status" value="1"/>
</dbReference>
<dbReference type="Pfam" id="PF00856">
    <property type="entry name" value="SET"/>
    <property type="match status" value="1"/>
</dbReference>
<dbReference type="RefSeq" id="WP_161816631.1">
    <property type="nucleotide sequence ID" value="NZ_JAACJS010000002.1"/>
</dbReference>
<evidence type="ECO:0000313" key="3">
    <source>
        <dbReference type="Proteomes" id="UP000753802"/>
    </source>
</evidence>
<feature type="domain" description="SET" evidence="1">
    <location>
        <begin position="14"/>
        <end position="129"/>
    </location>
</feature>